<dbReference type="Pfam" id="PF12773">
    <property type="entry name" value="DZR"/>
    <property type="match status" value="1"/>
</dbReference>
<protein>
    <submittedName>
        <fullName evidence="3">Zinc ribbon domain-containing protein</fullName>
    </submittedName>
</protein>
<dbReference type="RefSeq" id="WP_330957997.1">
    <property type="nucleotide sequence ID" value="NZ_JAZGJQ010000003.1"/>
</dbReference>
<sequence length="322" mass="33900">MKCPVCGTQLPQGAKVCPACHASITVSRHAEEKRDIFCKNCGAQVPPGETVCPCCGFPLADEDVELTLARSTKERGVAPRAVTPESVIPDQPTDGYSAASRLEHMPHLRVAVVAAAAALVVVGGGFLLVTRPWNPNSRITHAMVDRDTSWAGFPGVLETLTGQDKSKQGADTSESASGDAYYDELAGFWESLGSLSQRLDGNESTLKELVGGADGSAEQGAADAQAISIELSNKISELSGYDMSDSPYSDEYGTLTQLGSYLRNRADAITRAWDAVASASAPSDAAQEVTGYLGSNSSGSGSETWKSLFDEGYEAAKPVRQQ</sequence>
<keyword evidence="1" id="KW-1133">Transmembrane helix</keyword>
<dbReference type="InterPro" id="IPR025874">
    <property type="entry name" value="DZR"/>
</dbReference>
<comment type="caution">
    <text evidence="3">The sequence shown here is derived from an EMBL/GenBank/DDBJ whole genome shotgun (WGS) entry which is preliminary data.</text>
</comment>
<accession>A0ABU7R9F2</accession>
<keyword evidence="4" id="KW-1185">Reference proteome</keyword>
<keyword evidence="1" id="KW-0472">Membrane</keyword>
<evidence type="ECO:0000313" key="4">
    <source>
        <dbReference type="Proteomes" id="UP001332931"/>
    </source>
</evidence>
<organism evidence="3 4">
    <name type="scientific">Olsenella absiana</name>
    <dbReference type="NCBI Taxonomy" id="3115222"/>
    <lineage>
        <taxon>Bacteria</taxon>
        <taxon>Bacillati</taxon>
        <taxon>Actinomycetota</taxon>
        <taxon>Coriobacteriia</taxon>
        <taxon>Coriobacteriales</taxon>
        <taxon>Atopobiaceae</taxon>
        <taxon>Olsenella</taxon>
    </lineage>
</organism>
<gene>
    <name evidence="3" type="ORF">VXJ25_04390</name>
</gene>
<proteinExistence type="predicted"/>
<evidence type="ECO:0000259" key="2">
    <source>
        <dbReference type="Pfam" id="PF12773"/>
    </source>
</evidence>
<dbReference type="Proteomes" id="UP001332931">
    <property type="component" value="Unassembled WGS sequence"/>
</dbReference>
<feature type="domain" description="DZANK-type" evidence="2">
    <location>
        <begin position="3"/>
        <end position="56"/>
    </location>
</feature>
<evidence type="ECO:0000256" key="1">
    <source>
        <dbReference type="SAM" id="Phobius"/>
    </source>
</evidence>
<name>A0ABU7R9F2_9ACTN</name>
<feature type="transmembrane region" description="Helical" evidence="1">
    <location>
        <begin position="110"/>
        <end position="129"/>
    </location>
</feature>
<keyword evidence="1" id="KW-0812">Transmembrane</keyword>
<evidence type="ECO:0000313" key="3">
    <source>
        <dbReference type="EMBL" id="MEE6147232.1"/>
    </source>
</evidence>
<reference evidence="3 4" key="1">
    <citation type="submission" date="2024-01" db="EMBL/GenBank/DDBJ databases">
        <title>Description of Olsenella sp. nov., isolated from pig feces.</title>
        <authorList>
            <person name="Chang Y.-H."/>
        </authorList>
    </citation>
    <scope>NUCLEOTIDE SEQUENCE [LARGE SCALE GENOMIC DNA]</scope>
    <source>
        <strain evidence="3 4">YH-ols2223</strain>
    </source>
</reference>
<dbReference type="EMBL" id="JAZGJQ010000003">
    <property type="protein sequence ID" value="MEE6147232.1"/>
    <property type="molecule type" value="Genomic_DNA"/>
</dbReference>